<accession>G3IPE2</accession>
<reference evidence="2" key="1">
    <citation type="journal article" date="2011" name="Nat. Biotechnol.">
        <title>The genomic sequence of the Chinese hamster ovary (CHO)-K1 cell line.</title>
        <authorList>
            <person name="Xu X."/>
            <person name="Nagarajan H."/>
            <person name="Lewis N.E."/>
            <person name="Pan S."/>
            <person name="Cai Z."/>
            <person name="Liu X."/>
            <person name="Chen W."/>
            <person name="Xie M."/>
            <person name="Wang W."/>
            <person name="Hammond S."/>
            <person name="Andersen M.R."/>
            <person name="Neff N."/>
            <person name="Passarelli B."/>
            <person name="Koh W."/>
            <person name="Fan H.C."/>
            <person name="Wang J."/>
            <person name="Gui Y."/>
            <person name="Lee K.H."/>
            <person name="Betenbaugh M.J."/>
            <person name="Quake S.R."/>
            <person name="Famili I."/>
            <person name="Palsson B.O."/>
            <person name="Wang J."/>
        </authorList>
    </citation>
    <scope>NUCLEOTIDE SEQUENCE [LARGE SCALE GENOMIC DNA]</scope>
    <source>
        <strain evidence="2">CHO K1 cell line</strain>
    </source>
</reference>
<dbReference type="STRING" id="10029.G3IPE2"/>
<dbReference type="InterPro" id="IPR004000">
    <property type="entry name" value="Actin"/>
</dbReference>
<sequence>MEEEIMMLPVDSGSSMNKACFAGDNTPRNVFLAIVGSPQCQNIMVVLSQNDFYMGNGTKSKQDSLTLMYPH</sequence>
<evidence type="ECO:0000313" key="2">
    <source>
        <dbReference type="Proteomes" id="UP000001075"/>
    </source>
</evidence>
<organism evidence="1 2">
    <name type="scientific">Cricetulus griseus</name>
    <name type="common">Chinese hamster</name>
    <name type="synonym">Cricetulus barabensis griseus</name>
    <dbReference type="NCBI Taxonomy" id="10029"/>
    <lineage>
        <taxon>Eukaryota</taxon>
        <taxon>Metazoa</taxon>
        <taxon>Chordata</taxon>
        <taxon>Craniata</taxon>
        <taxon>Vertebrata</taxon>
        <taxon>Euteleostomi</taxon>
        <taxon>Mammalia</taxon>
        <taxon>Eutheria</taxon>
        <taxon>Euarchontoglires</taxon>
        <taxon>Glires</taxon>
        <taxon>Rodentia</taxon>
        <taxon>Myomorpha</taxon>
        <taxon>Muroidea</taxon>
        <taxon>Cricetidae</taxon>
        <taxon>Cricetinae</taxon>
        <taxon>Cricetulus</taxon>
    </lineage>
</organism>
<dbReference type="Pfam" id="PF00022">
    <property type="entry name" value="Actin"/>
    <property type="match status" value="1"/>
</dbReference>
<dbReference type="InParanoid" id="G3IPE2"/>
<dbReference type="AlphaFoldDB" id="G3IPE2"/>
<name>G3IPE2_CRIGR</name>
<gene>
    <name evidence="1" type="ORF">I79_025849</name>
</gene>
<protein>
    <submittedName>
        <fullName evidence="1">Uncharacterized protein</fullName>
    </submittedName>
</protein>
<dbReference type="InterPro" id="IPR043129">
    <property type="entry name" value="ATPase_NBD"/>
</dbReference>
<dbReference type="SUPFAM" id="SSF53067">
    <property type="entry name" value="Actin-like ATPase domain"/>
    <property type="match status" value="1"/>
</dbReference>
<proteinExistence type="predicted"/>
<dbReference type="EMBL" id="JH010419">
    <property type="protein sequence ID" value="EGV91466.1"/>
    <property type="molecule type" value="Genomic_DNA"/>
</dbReference>
<evidence type="ECO:0000313" key="1">
    <source>
        <dbReference type="EMBL" id="EGV91466.1"/>
    </source>
</evidence>
<dbReference type="Gene3D" id="3.30.420.40">
    <property type="match status" value="1"/>
</dbReference>
<dbReference type="Proteomes" id="UP000001075">
    <property type="component" value="Unassembled WGS sequence"/>
</dbReference>